<sequence length="214" mass="24871">FMTDFKPLKVLGQGTFGCVFATEKTIVESLDGKFAVKRIPLERRNTNNEKVLEEVKALYRFNHPGIVRFYDAWKEDPPRGWQRYADSILLQAIYSNEHFDYRDDSSFLYIQMELCQSTLADWLSANHIRDQSRMIHWFKQIVSAVAYIHEKGKMHRDLKPSNILFLNEDHVKICDLGIVSDRMITNDDGGQEVSKERTTEQGTKMYMAPEQGLG</sequence>
<keyword evidence="3" id="KW-0418">Kinase</keyword>
<feature type="non-terminal residue" evidence="7">
    <location>
        <position position="1"/>
    </location>
</feature>
<evidence type="ECO:0000313" key="8">
    <source>
        <dbReference type="Proteomes" id="UP001432027"/>
    </source>
</evidence>
<keyword evidence="2 5" id="KW-0547">Nucleotide-binding</keyword>
<organism evidence="7 8">
    <name type="scientific">Pristionchus entomophagus</name>
    <dbReference type="NCBI Taxonomy" id="358040"/>
    <lineage>
        <taxon>Eukaryota</taxon>
        <taxon>Metazoa</taxon>
        <taxon>Ecdysozoa</taxon>
        <taxon>Nematoda</taxon>
        <taxon>Chromadorea</taxon>
        <taxon>Rhabditida</taxon>
        <taxon>Rhabditina</taxon>
        <taxon>Diplogasteromorpha</taxon>
        <taxon>Diplogasteroidea</taxon>
        <taxon>Neodiplogasteridae</taxon>
        <taxon>Pristionchus</taxon>
    </lineage>
</organism>
<keyword evidence="1" id="KW-0808">Transferase</keyword>
<dbReference type="Gene3D" id="3.30.200.20">
    <property type="entry name" value="Phosphorylase Kinase, domain 1"/>
    <property type="match status" value="1"/>
</dbReference>
<name>A0AAV5T3S7_9BILA</name>
<keyword evidence="8" id="KW-1185">Reference proteome</keyword>
<dbReference type="GO" id="GO:0005524">
    <property type="term" value="F:ATP binding"/>
    <property type="evidence" value="ECO:0007669"/>
    <property type="project" value="UniProtKB-UniRule"/>
</dbReference>
<dbReference type="AlphaFoldDB" id="A0AAV5T3S7"/>
<evidence type="ECO:0000256" key="2">
    <source>
        <dbReference type="ARBA" id="ARBA00022741"/>
    </source>
</evidence>
<comment type="caution">
    <text evidence="7">The sequence shown here is derived from an EMBL/GenBank/DDBJ whole genome shotgun (WGS) entry which is preliminary data.</text>
</comment>
<feature type="domain" description="Protein kinase" evidence="6">
    <location>
        <begin position="5"/>
        <end position="214"/>
    </location>
</feature>
<dbReference type="Gene3D" id="1.10.510.10">
    <property type="entry name" value="Transferase(Phosphotransferase) domain 1"/>
    <property type="match status" value="1"/>
</dbReference>
<dbReference type="FunFam" id="3.30.200.20:FF:000706">
    <property type="entry name" value="Protein kinase"/>
    <property type="match status" value="1"/>
</dbReference>
<dbReference type="PANTHER" id="PTHR11042">
    <property type="entry name" value="EUKARYOTIC TRANSLATION INITIATION FACTOR 2-ALPHA KINASE EIF2-ALPHA KINASE -RELATED"/>
    <property type="match status" value="1"/>
</dbReference>
<evidence type="ECO:0000256" key="1">
    <source>
        <dbReference type="ARBA" id="ARBA00022679"/>
    </source>
</evidence>
<dbReference type="SMART" id="SM00220">
    <property type="entry name" value="S_TKc"/>
    <property type="match status" value="1"/>
</dbReference>
<dbReference type="InterPro" id="IPR011009">
    <property type="entry name" value="Kinase-like_dom_sf"/>
</dbReference>
<feature type="binding site" evidence="5">
    <location>
        <position position="37"/>
    </location>
    <ligand>
        <name>ATP</name>
        <dbReference type="ChEBI" id="CHEBI:30616"/>
    </ligand>
</feature>
<dbReference type="PROSITE" id="PS50011">
    <property type="entry name" value="PROTEIN_KINASE_DOM"/>
    <property type="match status" value="1"/>
</dbReference>
<evidence type="ECO:0000259" key="6">
    <source>
        <dbReference type="PROSITE" id="PS50011"/>
    </source>
</evidence>
<reference evidence="7" key="1">
    <citation type="submission" date="2023-10" db="EMBL/GenBank/DDBJ databases">
        <title>Genome assembly of Pristionchus species.</title>
        <authorList>
            <person name="Yoshida K."/>
            <person name="Sommer R.J."/>
        </authorList>
    </citation>
    <scope>NUCLEOTIDE SEQUENCE</scope>
    <source>
        <strain evidence="7">RS0144</strain>
    </source>
</reference>
<dbReference type="PROSITE" id="PS00107">
    <property type="entry name" value="PROTEIN_KINASE_ATP"/>
    <property type="match status" value="1"/>
</dbReference>
<evidence type="ECO:0000256" key="4">
    <source>
        <dbReference type="ARBA" id="ARBA00022840"/>
    </source>
</evidence>
<dbReference type="GO" id="GO:0004694">
    <property type="term" value="F:eukaryotic translation initiation factor 2alpha kinase activity"/>
    <property type="evidence" value="ECO:0007669"/>
    <property type="project" value="TreeGrafter"/>
</dbReference>
<evidence type="ECO:0000256" key="3">
    <source>
        <dbReference type="ARBA" id="ARBA00022777"/>
    </source>
</evidence>
<dbReference type="PANTHER" id="PTHR11042:SF91">
    <property type="entry name" value="EUKARYOTIC TRANSLATION INITIATION FACTOR 2-ALPHA KINASE"/>
    <property type="match status" value="1"/>
</dbReference>
<evidence type="ECO:0000256" key="5">
    <source>
        <dbReference type="PROSITE-ProRule" id="PRU10141"/>
    </source>
</evidence>
<dbReference type="InterPro" id="IPR000719">
    <property type="entry name" value="Prot_kinase_dom"/>
</dbReference>
<protein>
    <recommendedName>
        <fullName evidence="6">Protein kinase domain-containing protein</fullName>
    </recommendedName>
</protein>
<dbReference type="Proteomes" id="UP001432027">
    <property type="component" value="Unassembled WGS sequence"/>
</dbReference>
<dbReference type="Pfam" id="PF00069">
    <property type="entry name" value="Pkinase"/>
    <property type="match status" value="1"/>
</dbReference>
<dbReference type="GO" id="GO:0005737">
    <property type="term" value="C:cytoplasm"/>
    <property type="evidence" value="ECO:0007669"/>
    <property type="project" value="TreeGrafter"/>
</dbReference>
<dbReference type="SUPFAM" id="SSF56112">
    <property type="entry name" value="Protein kinase-like (PK-like)"/>
    <property type="match status" value="1"/>
</dbReference>
<evidence type="ECO:0000313" key="7">
    <source>
        <dbReference type="EMBL" id="GMS90237.1"/>
    </source>
</evidence>
<keyword evidence="4 5" id="KW-0067">ATP-binding</keyword>
<gene>
    <name evidence="7" type="ORF">PENTCL1PPCAC_12412</name>
</gene>
<accession>A0AAV5T3S7</accession>
<dbReference type="EMBL" id="BTSX01000003">
    <property type="protein sequence ID" value="GMS90237.1"/>
    <property type="molecule type" value="Genomic_DNA"/>
</dbReference>
<dbReference type="GO" id="GO:0005634">
    <property type="term" value="C:nucleus"/>
    <property type="evidence" value="ECO:0007669"/>
    <property type="project" value="TreeGrafter"/>
</dbReference>
<dbReference type="InterPro" id="IPR017441">
    <property type="entry name" value="Protein_kinase_ATP_BS"/>
</dbReference>
<proteinExistence type="predicted"/>
<dbReference type="InterPro" id="IPR050339">
    <property type="entry name" value="CC_SR_Kinase"/>
</dbReference>